<dbReference type="Proteomes" id="UP000634435">
    <property type="component" value="Unassembled WGS sequence"/>
</dbReference>
<protein>
    <submittedName>
        <fullName evidence="2">Uncharacterized protein</fullName>
    </submittedName>
</protein>
<name>A0ABQ2DMD6_9BACI</name>
<dbReference type="EMBL" id="BMPN01000003">
    <property type="protein sequence ID" value="GGJ60397.1"/>
    <property type="molecule type" value="Genomic_DNA"/>
</dbReference>
<proteinExistence type="predicted"/>
<sequence>MVKHLLIEALGWILTAIGAYYIYEGSKLMLPYISLGIGIVLILFNFPKSFRKQS</sequence>
<feature type="transmembrane region" description="Helical" evidence="1">
    <location>
        <begin position="5"/>
        <end position="23"/>
    </location>
</feature>
<evidence type="ECO:0000256" key="1">
    <source>
        <dbReference type="SAM" id="Phobius"/>
    </source>
</evidence>
<gene>
    <name evidence="2" type="ORF">GCM10007111_23080</name>
</gene>
<reference evidence="3" key="1">
    <citation type="journal article" date="2019" name="Int. J. Syst. Evol. Microbiol.">
        <title>The Global Catalogue of Microorganisms (GCM) 10K type strain sequencing project: providing services to taxonomists for standard genome sequencing and annotation.</title>
        <authorList>
            <consortium name="The Broad Institute Genomics Platform"/>
            <consortium name="The Broad Institute Genome Sequencing Center for Infectious Disease"/>
            <person name="Wu L."/>
            <person name="Ma J."/>
        </authorList>
    </citation>
    <scope>NUCLEOTIDE SEQUENCE [LARGE SCALE GENOMIC DNA]</scope>
    <source>
        <strain evidence="3">JCM 30071</strain>
    </source>
</reference>
<keyword evidence="1" id="KW-1133">Transmembrane helix</keyword>
<keyword evidence="1" id="KW-0812">Transmembrane</keyword>
<dbReference type="RefSeq" id="WP_188943137.1">
    <property type="nucleotide sequence ID" value="NZ_BMPN01000003.1"/>
</dbReference>
<evidence type="ECO:0000313" key="2">
    <source>
        <dbReference type="EMBL" id="GGJ60397.1"/>
    </source>
</evidence>
<comment type="caution">
    <text evidence="2">The sequence shown here is derived from an EMBL/GenBank/DDBJ whole genome shotgun (WGS) entry which is preliminary data.</text>
</comment>
<keyword evidence="3" id="KW-1185">Reference proteome</keyword>
<evidence type="ECO:0000313" key="3">
    <source>
        <dbReference type="Proteomes" id="UP000634435"/>
    </source>
</evidence>
<keyword evidence="1" id="KW-0472">Membrane</keyword>
<feature type="transmembrane region" description="Helical" evidence="1">
    <location>
        <begin position="29"/>
        <end position="46"/>
    </location>
</feature>
<organism evidence="2 3">
    <name type="scientific">Virgibacillus kapii</name>
    <dbReference type="NCBI Taxonomy" id="1638645"/>
    <lineage>
        <taxon>Bacteria</taxon>
        <taxon>Bacillati</taxon>
        <taxon>Bacillota</taxon>
        <taxon>Bacilli</taxon>
        <taxon>Bacillales</taxon>
        <taxon>Bacillaceae</taxon>
        <taxon>Virgibacillus</taxon>
    </lineage>
</organism>
<accession>A0ABQ2DMD6</accession>